<feature type="binding site" evidence="4">
    <location>
        <position position="257"/>
    </location>
    <ligand>
        <name>glycerol</name>
        <dbReference type="ChEBI" id="CHEBI:17754"/>
    </ligand>
</feature>
<feature type="domain" description="Alcohol dehydrogenase iron-type/glycerol dehydrogenase GldA" evidence="6">
    <location>
        <begin position="12"/>
        <end position="147"/>
    </location>
</feature>
<evidence type="ECO:0000256" key="4">
    <source>
        <dbReference type="PIRSR" id="PIRSR000112-1"/>
    </source>
</evidence>
<comment type="caution">
    <text evidence="8">The sequence shown here is derived from an EMBL/GenBank/DDBJ whole genome shotgun (WGS) entry which is preliminary data.</text>
</comment>
<evidence type="ECO:0000313" key="8">
    <source>
        <dbReference type="EMBL" id="TKJ84159.1"/>
    </source>
</evidence>
<dbReference type="Proteomes" id="UP000661012">
    <property type="component" value="Unassembled WGS sequence"/>
</dbReference>
<dbReference type="CDD" id="cd08172">
    <property type="entry name" value="GlyDH-like"/>
    <property type="match status" value="1"/>
</dbReference>
<dbReference type="STRING" id="1219360.GCA_001571305_04238"/>
<evidence type="ECO:0000256" key="1">
    <source>
        <dbReference type="ARBA" id="ARBA00007358"/>
    </source>
</evidence>
<feature type="binding site" evidence="5">
    <location>
        <position position="133"/>
    </location>
    <ligand>
        <name>NAD(+)</name>
        <dbReference type="ChEBI" id="CHEBI:57540"/>
    </ligand>
</feature>
<evidence type="ECO:0000256" key="5">
    <source>
        <dbReference type="PIRSR" id="PIRSR000112-3"/>
    </source>
</evidence>
<dbReference type="InterPro" id="IPR018211">
    <property type="entry name" value="ADH_Fe_CS"/>
</dbReference>
<dbReference type="AlphaFoldDB" id="A0A4U3EWV2"/>
<keyword evidence="10" id="KW-1185">Reference proteome</keyword>
<comment type="similarity">
    <text evidence="1">Belongs to the iron-containing alcohol dehydrogenase family.</text>
</comment>
<dbReference type="SUPFAM" id="SSF56796">
    <property type="entry name" value="Dehydroquinate synthase-like"/>
    <property type="match status" value="1"/>
</dbReference>
<dbReference type="GO" id="GO:0016614">
    <property type="term" value="F:oxidoreductase activity, acting on CH-OH group of donors"/>
    <property type="evidence" value="ECO:0007669"/>
    <property type="project" value="InterPro"/>
</dbReference>
<dbReference type="InterPro" id="IPR016205">
    <property type="entry name" value="Glycerol_DH"/>
</dbReference>
<evidence type="ECO:0000313" key="7">
    <source>
        <dbReference type="EMBL" id="MBD8109235.1"/>
    </source>
</evidence>
<dbReference type="PANTHER" id="PTHR43616">
    <property type="entry name" value="GLYCEROL DEHYDROGENASE"/>
    <property type="match status" value="1"/>
</dbReference>
<dbReference type="InterPro" id="IPR001670">
    <property type="entry name" value="ADH_Fe/GldA"/>
</dbReference>
<dbReference type="RefSeq" id="WP_137270063.1">
    <property type="nucleotide sequence ID" value="NZ_JACYNM010000039.1"/>
</dbReference>
<comment type="cofactor">
    <cofactor evidence="4">
        <name>Zn(2+)</name>
        <dbReference type="ChEBI" id="CHEBI:29105"/>
    </cofactor>
    <text evidence="4">Binds 1 zinc ion per subunit.</text>
</comment>
<keyword evidence="2 4" id="KW-0479">Metal-binding</keyword>
<evidence type="ECO:0000313" key="9">
    <source>
        <dbReference type="Proteomes" id="UP000306393"/>
    </source>
</evidence>
<sequence length="365" mass="39076">MENTDIQVVAGPANYYSHPGALQRLNDFYRQDQLSHAVWIFGERAIAAARPWLPDSFSLAGVRHLPFGGHCTEQDIGTLATACGDDRQVVIGVGGGALLDTAKALARRLNVPCVAVPTIAATCAAWTPLSVWYNAAGQASHYEVFKDANNLVLVEPEILLQAPVEYLLAGIGDTLAKWYEAVVLAPQPQNLPLTVRLGIDTAATVRDILLKQSATALEDQHQGVLSQDFRDVIDAIIAGGGMVGGLGERYTRIAAAHSVHNGLTVLPQTARFLHGTKVAYGILVQCVLLSQIETARQLIAAYQRFNLPATLAELGVDIGNQSDIEQVIAHTLRPEESIHALSVPVTAESLRTAFITVEALGQQGS</sequence>
<reference evidence="8 9" key="1">
    <citation type="journal article" date="2019" name="Sci. Rep.">
        <title>Differences in resource use lead to coexistence of seed-transmitted microbial populations.</title>
        <authorList>
            <person name="Torres-Cortes G."/>
            <person name="Garcia B.J."/>
            <person name="Compant S."/>
            <person name="Rezki S."/>
            <person name="Jones P."/>
            <person name="Preveaux A."/>
            <person name="Briand M."/>
            <person name="Roulet A."/>
            <person name="Bouchez O."/>
            <person name="Jacobson D."/>
            <person name="Barret M."/>
        </authorList>
    </citation>
    <scope>NUCLEOTIDE SEQUENCE [LARGE SCALE GENOMIC DNA]</scope>
    <source>
        <strain evidence="8 9">CFBP13511</strain>
    </source>
</reference>
<feature type="binding site" evidence="5">
    <location>
        <begin position="96"/>
        <end position="100"/>
    </location>
    <ligand>
        <name>NAD(+)</name>
        <dbReference type="ChEBI" id="CHEBI:57540"/>
    </ligand>
</feature>
<protein>
    <submittedName>
        <fullName evidence="8">Oxidoreductase</fullName>
    </submittedName>
</protein>
<dbReference type="EMBL" id="QGAC01000029">
    <property type="protein sequence ID" value="TKJ84159.1"/>
    <property type="molecule type" value="Genomic_DNA"/>
</dbReference>
<dbReference type="Proteomes" id="UP000306393">
    <property type="component" value="Unassembled WGS sequence"/>
</dbReference>
<dbReference type="Gene3D" id="3.40.50.1970">
    <property type="match status" value="1"/>
</dbReference>
<dbReference type="EMBL" id="JACYNN010000038">
    <property type="protein sequence ID" value="MBD8109235.1"/>
    <property type="molecule type" value="Genomic_DNA"/>
</dbReference>
<name>A0A4U3EWV2_9GAMM</name>
<feature type="binding site" evidence="4">
    <location>
        <position position="274"/>
    </location>
    <ligand>
        <name>glycerol</name>
        <dbReference type="ChEBI" id="CHEBI:17754"/>
    </ligand>
</feature>
<accession>A0A4U3EWV2</accession>
<evidence type="ECO:0000259" key="6">
    <source>
        <dbReference type="Pfam" id="PF00465"/>
    </source>
</evidence>
<dbReference type="OrthoDB" id="5198708at2"/>
<organism evidence="8 9">
    <name type="scientific">Erwinia persicina</name>
    <dbReference type="NCBI Taxonomy" id="55211"/>
    <lineage>
        <taxon>Bacteria</taxon>
        <taxon>Pseudomonadati</taxon>
        <taxon>Pseudomonadota</taxon>
        <taxon>Gammaproteobacteria</taxon>
        <taxon>Enterobacterales</taxon>
        <taxon>Erwiniaceae</taxon>
        <taxon>Erwinia</taxon>
    </lineage>
</organism>
<dbReference type="PANTHER" id="PTHR43616:SF3">
    <property type="entry name" value="HYDROXYCARBOXYLATE DEHYDROGENASE A"/>
    <property type="match status" value="1"/>
</dbReference>
<evidence type="ECO:0000313" key="10">
    <source>
        <dbReference type="Proteomes" id="UP000661012"/>
    </source>
</evidence>
<dbReference type="NCBIfam" id="NF007880">
    <property type="entry name" value="PRK10586.1"/>
    <property type="match status" value="1"/>
</dbReference>
<dbReference type="PIRSF" id="PIRSF000112">
    <property type="entry name" value="Glycerol_dehydrogenase"/>
    <property type="match status" value="1"/>
</dbReference>
<dbReference type="PROSITE" id="PS00913">
    <property type="entry name" value="ADH_IRON_1"/>
    <property type="match status" value="1"/>
</dbReference>
<evidence type="ECO:0000256" key="2">
    <source>
        <dbReference type="ARBA" id="ARBA00022723"/>
    </source>
</evidence>
<keyword evidence="4" id="KW-0862">Zinc</keyword>
<proteinExistence type="inferred from homology"/>
<feature type="binding site" evidence="5">
    <location>
        <position position="127"/>
    </location>
    <ligand>
        <name>NAD(+)</name>
        <dbReference type="ChEBI" id="CHEBI:57540"/>
    </ligand>
</feature>
<keyword evidence="3" id="KW-0560">Oxidoreductase</keyword>
<dbReference type="GO" id="GO:0046872">
    <property type="term" value="F:metal ion binding"/>
    <property type="evidence" value="ECO:0007669"/>
    <property type="project" value="UniProtKB-KW"/>
</dbReference>
<feature type="binding site" evidence="5">
    <location>
        <position position="129"/>
    </location>
    <ligand>
        <name>NAD(+)</name>
        <dbReference type="ChEBI" id="CHEBI:57540"/>
    </ligand>
</feature>
<evidence type="ECO:0000256" key="3">
    <source>
        <dbReference type="ARBA" id="ARBA00023002"/>
    </source>
</evidence>
<keyword evidence="5" id="KW-0520">NAD</keyword>
<feature type="binding site" evidence="4">
    <location>
        <position position="173"/>
    </location>
    <ligand>
        <name>glycerol</name>
        <dbReference type="ChEBI" id="CHEBI:17754"/>
    </ligand>
</feature>
<dbReference type="Gene3D" id="1.20.1090.10">
    <property type="entry name" value="Dehydroquinate synthase-like - alpha domain"/>
    <property type="match status" value="1"/>
</dbReference>
<gene>
    <name evidence="8" type="ORF">EpCFBP13511_21630</name>
    <name evidence="7" type="ORF">IFT93_22990</name>
</gene>
<dbReference type="Pfam" id="PF00465">
    <property type="entry name" value="Fe-ADH"/>
    <property type="match status" value="1"/>
</dbReference>
<reference evidence="7 10" key="2">
    <citation type="journal article" date="2020" name="FEMS Microbiol. Ecol.">
        <title>Temporal dynamics of bacterial communities during seed development and maturation.</title>
        <authorList>
            <person name="Chesneau G."/>
            <person name="Torres-Cortes G."/>
            <person name="Briand M."/>
            <person name="Darrasse A."/>
            <person name="Preveaux A."/>
            <person name="Marais C."/>
            <person name="Jacques M.A."/>
            <person name="Shade A."/>
            <person name="Barret M."/>
        </authorList>
    </citation>
    <scope>NUCLEOTIDE SEQUENCE [LARGE SCALE GENOMIC DNA]</scope>
    <source>
        <strain evidence="7 10">CFBP13732</strain>
    </source>
</reference>